<dbReference type="EMBL" id="AE004969">
    <property type="protein sequence ID" value="AKO63581.1"/>
    <property type="molecule type" value="Genomic_DNA"/>
</dbReference>
<feature type="compositionally biased region" description="Basic residues" evidence="1">
    <location>
        <begin position="1"/>
        <end position="13"/>
    </location>
</feature>
<reference evidence="3" key="1">
    <citation type="submission" date="2003-03" db="EMBL/GenBank/DDBJ databases">
        <title>The complete genome sequence of Neisseria gonorrhoeae.</title>
        <authorList>
            <person name="Lewis L.A."/>
            <person name="Gillaspy A.F."/>
            <person name="McLaughlin R.E."/>
            <person name="Gipson M."/>
            <person name="Ducey T.F."/>
            <person name="Ownbey T."/>
            <person name="Hartman K."/>
            <person name="Nydick C."/>
            <person name="Carson M.B."/>
            <person name="Vaughn J."/>
            <person name="Thomson C."/>
            <person name="Song L."/>
            <person name="Lin S."/>
            <person name="Yuan X."/>
            <person name="Najar F."/>
            <person name="Zhan M."/>
            <person name="Ren Q."/>
            <person name="Zhu H."/>
            <person name="Qi S."/>
            <person name="Kenton S.M."/>
            <person name="Lai H."/>
            <person name="White J.D."/>
            <person name="Clifton S."/>
            <person name="Roe B.A."/>
            <person name="Dyer D.W."/>
        </authorList>
    </citation>
    <scope>NUCLEOTIDE SEQUENCE [LARGE SCALE GENOMIC DNA]</scope>
    <source>
        <strain evidence="3">ATCC 700825 / FA 1090</strain>
    </source>
</reference>
<dbReference type="KEGG" id="ngo:NGO_00175"/>
<accession>A0A0H4IRJ4</accession>
<keyword evidence="3" id="KW-1185">Reference proteome</keyword>
<sequence>MPCIGRRHRRRYTDKRNKFPNAQRHTKHRPKAAARTLPAACGVSIKKPQKQTPFKNAAR</sequence>
<evidence type="ECO:0000256" key="1">
    <source>
        <dbReference type="SAM" id="MobiDB-lite"/>
    </source>
</evidence>
<proteinExistence type="predicted"/>
<feature type="region of interest" description="Disordered" evidence="1">
    <location>
        <begin position="1"/>
        <end position="59"/>
    </location>
</feature>
<dbReference type="AlphaFoldDB" id="A0A0H4IRJ4"/>
<name>A0A0H4IRJ4_NEIG1</name>
<gene>
    <name evidence="2" type="ORF">NGO_00175</name>
</gene>
<evidence type="ECO:0000313" key="3">
    <source>
        <dbReference type="Proteomes" id="UP000000535"/>
    </source>
</evidence>
<dbReference type="Proteomes" id="UP000000535">
    <property type="component" value="Chromosome"/>
</dbReference>
<evidence type="ECO:0000313" key="2">
    <source>
        <dbReference type="EMBL" id="AKO63581.1"/>
    </source>
</evidence>
<protein>
    <submittedName>
        <fullName evidence="2">Uncharacterized protein</fullName>
    </submittedName>
</protein>
<feature type="compositionally biased region" description="Polar residues" evidence="1">
    <location>
        <begin position="50"/>
        <end position="59"/>
    </location>
</feature>
<organism evidence="2 3">
    <name type="scientific">Neisseria gonorrhoeae (strain ATCC 700825 / FA 1090)</name>
    <dbReference type="NCBI Taxonomy" id="242231"/>
    <lineage>
        <taxon>Bacteria</taxon>
        <taxon>Pseudomonadati</taxon>
        <taxon>Pseudomonadota</taxon>
        <taxon>Betaproteobacteria</taxon>
        <taxon>Neisseriales</taxon>
        <taxon>Neisseriaceae</taxon>
        <taxon>Neisseria</taxon>
    </lineage>
</organism>